<organism evidence="1 2">
    <name type="scientific">Onchocerca volvulus</name>
    <dbReference type="NCBI Taxonomy" id="6282"/>
    <lineage>
        <taxon>Eukaryota</taxon>
        <taxon>Metazoa</taxon>
        <taxon>Ecdysozoa</taxon>
        <taxon>Nematoda</taxon>
        <taxon>Chromadorea</taxon>
        <taxon>Rhabditida</taxon>
        <taxon>Spirurina</taxon>
        <taxon>Spiruromorpha</taxon>
        <taxon>Filarioidea</taxon>
        <taxon>Onchocercidae</taxon>
        <taxon>Onchocerca</taxon>
    </lineage>
</organism>
<name>A0A8R1TX83_ONCVO</name>
<dbReference type="AlphaFoldDB" id="A0A8R1TX83"/>
<keyword evidence="2" id="KW-1185">Reference proteome</keyword>
<evidence type="ECO:0000313" key="1">
    <source>
        <dbReference type="EnsemblMetazoa" id="OVOC6231.1"/>
    </source>
</evidence>
<dbReference type="EMBL" id="CMVM020000170">
    <property type="status" value="NOT_ANNOTATED_CDS"/>
    <property type="molecule type" value="Genomic_DNA"/>
</dbReference>
<reference evidence="1" key="2">
    <citation type="submission" date="2022-06" db="UniProtKB">
        <authorList>
            <consortium name="EnsemblMetazoa"/>
        </authorList>
    </citation>
    <scope>IDENTIFICATION</scope>
</reference>
<reference evidence="2" key="1">
    <citation type="submission" date="2013-10" db="EMBL/GenBank/DDBJ databases">
        <title>Genome sequencing of Onchocerca volvulus.</title>
        <authorList>
            <person name="Cotton J."/>
            <person name="Tsai J."/>
            <person name="Stanley E."/>
            <person name="Tracey A."/>
            <person name="Holroyd N."/>
            <person name="Lustigman S."/>
            <person name="Berriman M."/>
        </authorList>
    </citation>
    <scope>NUCLEOTIDE SEQUENCE</scope>
</reference>
<dbReference type="EnsemblMetazoa" id="OVOC6231.1">
    <property type="protein sequence ID" value="OVOC6231.1"/>
    <property type="gene ID" value="WBGene00243040"/>
</dbReference>
<evidence type="ECO:0000313" key="2">
    <source>
        <dbReference type="Proteomes" id="UP000024404"/>
    </source>
</evidence>
<dbReference type="Proteomes" id="UP000024404">
    <property type="component" value="Unassembled WGS sequence"/>
</dbReference>
<proteinExistence type="predicted"/>
<sequence length="123" mass="14667">MKCSCLGRKKISADVINHYCESKAKSTADEFDDPQISLTRKQKFVLIENWKAKENEVNDERKPKRPWRCHEIHGKSDQVILISQFFINYHRKEKHIQLRVKIMTDGSLISCCRIKWMFQRDLT</sequence>
<protein>
    <submittedName>
        <fullName evidence="1">Uncharacterized protein</fullName>
    </submittedName>
</protein>
<accession>A0A8R1TX83</accession>